<comment type="similarity">
    <text evidence="1">Belongs to the ABC transporter superfamily.</text>
</comment>
<dbReference type="PANTHER" id="PTHR43335:SF4">
    <property type="entry name" value="ABC TRANSPORTER, ATP-BINDING PROTEIN"/>
    <property type="match status" value="1"/>
</dbReference>
<evidence type="ECO:0000259" key="5">
    <source>
        <dbReference type="PROSITE" id="PS50893"/>
    </source>
</evidence>
<evidence type="ECO:0000313" key="7">
    <source>
        <dbReference type="Proteomes" id="UP000466345"/>
    </source>
</evidence>
<comment type="caution">
    <text evidence="6">The sequence shown here is derived from an EMBL/GenBank/DDBJ whole genome shotgun (WGS) entry which is preliminary data.</text>
</comment>
<dbReference type="InterPro" id="IPR003593">
    <property type="entry name" value="AAA+_ATPase"/>
</dbReference>
<dbReference type="GO" id="GO:0005524">
    <property type="term" value="F:ATP binding"/>
    <property type="evidence" value="ECO:0007669"/>
    <property type="project" value="UniProtKB-KW"/>
</dbReference>
<dbReference type="PANTHER" id="PTHR43335">
    <property type="entry name" value="ABC TRANSPORTER, ATP-BINDING PROTEIN"/>
    <property type="match status" value="1"/>
</dbReference>
<proteinExistence type="inferred from homology"/>
<dbReference type="InterPro" id="IPR003439">
    <property type="entry name" value="ABC_transporter-like_ATP-bd"/>
</dbReference>
<feature type="domain" description="ABC transporter" evidence="5">
    <location>
        <begin position="3"/>
        <end position="228"/>
    </location>
</feature>
<dbReference type="AlphaFoldDB" id="A0A7K0CSI3"/>
<keyword evidence="3" id="KW-0547">Nucleotide-binding</keyword>
<keyword evidence="7" id="KW-1185">Reference proteome</keyword>
<name>A0A7K0CSI3_9ACTN</name>
<dbReference type="PROSITE" id="PS50893">
    <property type="entry name" value="ABC_TRANSPORTER_2"/>
    <property type="match status" value="1"/>
</dbReference>
<dbReference type="Gene3D" id="3.40.50.300">
    <property type="entry name" value="P-loop containing nucleotide triphosphate hydrolases"/>
    <property type="match status" value="1"/>
</dbReference>
<dbReference type="SUPFAM" id="SSF52540">
    <property type="entry name" value="P-loop containing nucleoside triphosphate hydrolases"/>
    <property type="match status" value="1"/>
</dbReference>
<sequence length="305" mass="31821">MTIEARGLTKRYGGKTAVDDLTFTVRPGTVTGFLGPNGAGKSTTMRLILGLDAPTSGTVTVAGRPYAAHRAPLTEVGALLEARSVHPGRSAYGHLLALAHTHGIGRSRVAEVIEAVGLTEVAHRRAGGFSLGMGQRLGIAAALLGDPATVILDEPVNGLDPEGVLWIRTLLKRLAAEGRTVFVSSHLMGEMALTAEHLIIVGRGRLLADTTVEEFVRSAGRDEVTLRSPQAGRLRELLAGPGVEISGGGPGELTVTGTGAPDIGLTAATHGVPLFELTPRRVSLEDAFMELTRESVEYHAQGVAA</sequence>
<dbReference type="OrthoDB" id="9804819at2"/>
<dbReference type="Proteomes" id="UP000466345">
    <property type="component" value="Unassembled WGS sequence"/>
</dbReference>
<evidence type="ECO:0000256" key="4">
    <source>
        <dbReference type="ARBA" id="ARBA00022840"/>
    </source>
</evidence>
<evidence type="ECO:0000313" key="6">
    <source>
        <dbReference type="EMBL" id="MQY16378.1"/>
    </source>
</evidence>
<accession>A0A7K0CSI3</accession>
<keyword evidence="4 6" id="KW-0067">ATP-binding</keyword>
<keyword evidence="2" id="KW-0813">Transport</keyword>
<gene>
    <name evidence="6" type="primary">btuD_27</name>
    <name evidence="6" type="ORF">SRB5_65770</name>
</gene>
<protein>
    <submittedName>
        <fullName evidence="6">Vitamin B12 import ATP-binding protein BtuD</fullName>
    </submittedName>
</protein>
<dbReference type="SMART" id="SM00382">
    <property type="entry name" value="AAA"/>
    <property type="match status" value="1"/>
</dbReference>
<dbReference type="Pfam" id="PF00005">
    <property type="entry name" value="ABC_tran"/>
    <property type="match status" value="1"/>
</dbReference>
<evidence type="ECO:0000256" key="3">
    <source>
        <dbReference type="ARBA" id="ARBA00022741"/>
    </source>
</evidence>
<dbReference type="EMBL" id="WEGJ01000053">
    <property type="protein sequence ID" value="MQY16378.1"/>
    <property type="molecule type" value="Genomic_DNA"/>
</dbReference>
<evidence type="ECO:0000256" key="1">
    <source>
        <dbReference type="ARBA" id="ARBA00005417"/>
    </source>
</evidence>
<dbReference type="InterPro" id="IPR027417">
    <property type="entry name" value="P-loop_NTPase"/>
</dbReference>
<dbReference type="GO" id="GO:0016887">
    <property type="term" value="F:ATP hydrolysis activity"/>
    <property type="evidence" value="ECO:0007669"/>
    <property type="project" value="InterPro"/>
</dbReference>
<dbReference type="RefSeq" id="WP_153457151.1">
    <property type="nucleotide sequence ID" value="NZ_WEGJ01000053.1"/>
</dbReference>
<organism evidence="6 7">
    <name type="scientific">Streptomyces smaragdinus</name>
    <dbReference type="NCBI Taxonomy" id="2585196"/>
    <lineage>
        <taxon>Bacteria</taxon>
        <taxon>Bacillati</taxon>
        <taxon>Actinomycetota</taxon>
        <taxon>Actinomycetes</taxon>
        <taxon>Kitasatosporales</taxon>
        <taxon>Streptomycetaceae</taxon>
        <taxon>Streptomyces</taxon>
    </lineage>
</organism>
<evidence type="ECO:0000256" key="2">
    <source>
        <dbReference type="ARBA" id="ARBA00022448"/>
    </source>
</evidence>
<reference evidence="6 7" key="1">
    <citation type="submission" date="2019-10" db="EMBL/GenBank/DDBJ databases">
        <title>Streptomyces smaragdinus sp. nov. and Streptomyces fabii sp. nov., isolated from the gut of fungus growing-termite Macrotermes natalensis.</title>
        <authorList>
            <person name="Schwitalla J."/>
            <person name="Benndorf R."/>
            <person name="Martin K."/>
            <person name="De Beer W."/>
            <person name="Kaster A.-K."/>
            <person name="Vollmers J."/>
            <person name="Poulsen M."/>
            <person name="Beemelmanns C."/>
        </authorList>
    </citation>
    <scope>NUCLEOTIDE SEQUENCE [LARGE SCALE GENOMIC DNA]</scope>
    <source>
        <strain evidence="6 7">RB5</strain>
    </source>
</reference>